<accession>A0A9P4HFF6</accession>
<feature type="region of interest" description="Disordered" evidence="1">
    <location>
        <begin position="211"/>
        <end position="304"/>
    </location>
</feature>
<evidence type="ECO:0000313" key="4">
    <source>
        <dbReference type="Proteomes" id="UP000799777"/>
    </source>
</evidence>
<feature type="region of interest" description="Disordered" evidence="1">
    <location>
        <begin position="464"/>
        <end position="496"/>
    </location>
</feature>
<sequence>MPKTATFTTITPLPSGITRNSVLEMYQDHLAMIDLNPLVVERFRCRPPSYAPTDEYYATWYTIKDKVSYLPGGLATGSVSYHACFHDQSDGLQTHVYAPLGLDIRAKWSVGGSLAGETRQPCEKGLNVPRQGLYIREDVKMTCSTLLMGFVKRTFKDSHASLVEKLVDRAHVLESEFANERLQALRNVDPGDRMAVGDIFIAPPPDYHPQGCISPLCGSQPQSSVPQRLRSATQPSPSPYTTNERSLPPTPLYRTQTQPSPYYSPPAHTSHTRSHSDPIASPGFSSASTLVSESDPPTTPPKDDEAMVMKFAFIDEPNPLPVSASAPAPSMYLLPATTYSGSSSLKSNQPMTSHDGGLSSAPKDRPLSLYPGGEHYLQTQTYIHTHARKKSNVSIYPPRISYTPEERPISFTFPNEHEDFEAARDAQRLLSDIDNAIEQCFRVTGEPGEKLQAVKYEVLPSTTYDPRRERKDSVVPWSGSVGGKEKDLPPVPVDGK</sequence>
<dbReference type="OrthoDB" id="3246050at2759"/>
<feature type="compositionally biased region" description="Polar residues" evidence="1">
    <location>
        <begin position="217"/>
        <end position="245"/>
    </location>
</feature>
<dbReference type="PANTHER" id="PTHR38117:SF2">
    <property type="entry name" value="NACHT AND WD40 DOMAIN PROTEIN"/>
    <property type="match status" value="1"/>
</dbReference>
<feature type="compositionally biased region" description="Polar residues" evidence="1">
    <location>
        <begin position="283"/>
        <end position="296"/>
    </location>
</feature>
<comment type="caution">
    <text evidence="3">The sequence shown here is derived from an EMBL/GenBank/DDBJ whole genome shotgun (WGS) entry which is preliminary data.</text>
</comment>
<dbReference type="PANTHER" id="PTHR38117">
    <property type="entry name" value="NACHT AND WD40 DOMAIN PROTEIN"/>
    <property type="match status" value="1"/>
</dbReference>
<dbReference type="AlphaFoldDB" id="A0A9P4HFF6"/>
<dbReference type="Pfam" id="PF23155">
    <property type="entry name" value="DUF7053"/>
    <property type="match status" value="1"/>
</dbReference>
<dbReference type="Proteomes" id="UP000799777">
    <property type="component" value="Unassembled WGS sequence"/>
</dbReference>
<name>A0A9P4HFF6_9PLEO</name>
<dbReference type="InterPro" id="IPR055481">
    <property type="entry name" value="DUF7053"/>
</dbReference>
<feature type="domain" description="DUF7053" evidence="2">
    <location>
        <begin position="3"/>
        <end position="171"/>
    </location>
</feature>
<evidence type="ECO:0000256" key="1">
    <source>
        <dbReference type="SAM" id="MobiDB-lite"/>
    </source>
</evidence>
<keyword evidence="4" id="KW-1185">Reference proteome</keyword>
<feature type="compositionally biased region" description="Polar residues" evidence="1">
    <location>
        <begin position="340"/>
        <end position="352"/>
    </location>
</feature>
<gene>
    <name evidence="3" type="ORF">EK21DRAFT_86300</name>
</gene>
<proteinExistence type="predicted"/>
<dbReference type="EMBL" id="ML978166">
    <property type="protein sequence ID" value="KAF2033508.1"/>
    <property type="molecule type" value="Genomic_DNA"/>
</dbReference>
<protein>
    <recommendedName>
        <fullName evidence="2">DUF7053 domain-containing protein</fullName>
    </recommendedName>
</protein>
<evidence type="ECO:0000259" key="2">
    <source>
        <dbReference type="Pfam" id="PF23155"/>
    </source>
</evidence>
<organism evidence="3 4">
    <name type="scientific">Setomelanomma holmii</name>
    <dbReference type="NCBI Taxonomy" id="210430"/>
    <lineage>
        <taxon>Eukaryota</taxon>
        <taxon>Fungi</taxon>
        <taxon>Dikarya</taxon>
        <taxon>Ascomycota</taxon>
        <taxon>Pezizomycotina</taxon>
        <taxon>Dothideomycetes</taxon>
        <taxon>Pleosporomycetidae</taxon>
        <taxon>Pleosporales</taxon>
        <taxon>Pleosporineae</taxon>
        <taxon>Phaeosphaeriaceae</taxon>
        <taxon>Setomelanomma</taxon>
    </lineage>
</organism>
<evidence type="ECO:0000313" key="3">
    <source>
        <dbReference type="EMBL" id="KAF2033508.1"/>
    </source>
</evidence>
<reference evidence="3" key="1">
    <citation type="journal article" date="2020" name="Stud. Mycol.">
        <title>101 Dothideomycetes genomes: a test case for predicting lifestyles and emergence of pathogens.</title>
        <authorList>
            <person name="Haridas S."/>
            <person name="Albert R."/>
            <person name="Binder M."/>
            <person name="Bloem J."/>
            <person name="Labutti K."/>
            <person name="Salamov A."/>
            <person name="Andreopoulos B."/>
            <person name="Baker S."/>
            <person name="Barry K."/>
            <person name="Bills G."/>
            <person name="Bluhm B."/>
            <person name="Cannon C."/>
            <person name="Castanera R."/>
            <person name="Culley D."/>
            <person name="Daum C."/>
            <person name="Ezra D."/>
            <person name="Gonzalez J."/>
            <person name="Henrissat B."/>
            <person name="Kuo A."/>
            <person name="Liang C."/>
            <person name="Lipzen A."/>
            <person name="Lutzoni F."/>
            <person name="Magnuson J."/>
            <person name="Mondo S."/>
            <person name="Nolan M."/>
            <person name="Ohm R."/>
            <person name="Pangilinan J."/>
            <person name="Park H.-J."/>
            <person name="Ramirez L."/>
            <person name="Alfaro M."/>
            <person name="Sun H."/>
            <person name="Tritt A."/>
            <person name="Yoshinaga Y."/>
            <person name="Zwiers L.-H."/>
            <person name="Turgeon B."/>
            <person name="Goodwin S."/>
            <person name="Spatafora J."/>
            <person name="Crous P."/>
            <person name="Grigoriev I."/>
        </authorList>
    </citation>
    <scope>NUCLEOTIDE SEQUENCE</scope>
    <source>
        <strain evidence="3">CBS 110217</strain>
    </source>
</reference>
<feature type="region of interest" description="Disordered" evidence="1">
    <location>
        <begin position="340"/>
        <end position="363"/>
    </location>
</feature>